<dbReference type="Pfam" id="PF02811">
    <property type="entry name" value="PHP"/>
    <property type="match status" value="1"/>
</dbReference>
<reference evidence="3" key="1">
    <citation type="journal article" date="2019" name="Int. J. Syst. Evol. Microbiol.">
        <title>The Global Catalogue of Microorganisms (GCM) 10K type strain sequencing project: providing services to taxonomists for standard genome sequencing and annotation.</title>
        <authorList>
            <consortium name="The Broad Institute Genomics Platform"/>
            <consortium name="The Broad Institute Genome Sequencing Center for Infectious Disease"/>
            <person name="Wu L."/>
            <person name="Ma J."/>
        </authorList>
    </citation>
    <scope>NUCLEOTIDE SEQUENCE [LARGE SCALE GENOMIC DNA]</scope>
    <source>
        <strain evidence="3">NBRC 106396</strain>
    </source>
</reference>
<feature type="domain" description="Polymerase/histidinol phosphatase N-terminal" evidence="1">
    <location>
        <begin position="3"/>
        <end position="69"/>
    </location>
</feature>
<dbReference type="InterPro" id="IPR003141">
    <property type="entry name" value="Pol/His_phosphatase_N"/>
</dbReference>
<comment type="caution">
    <text evidence="2">The sequence shown here is derived from an EMBL/GenBank/DDBJ whole genome shotgun (WGS) entry which is preliminary data.</text>
</comment>
<dbReference type="SMART" id="SM00481">
    <property type="entry name" value="POLIIIAc"/>
    <property type="match status" value="1"/>
</dbReference>
<dbReference type="PANTHER" id="PTHR42924:SF3">
    <property type="entry name" value="POLYMERASE_HISTIDINOL PHOSPHATASE N-TERMINAL DOMAIN-CONTAINING PROTEIN"/>
    <property type="match status" value="1"/>
</dbReference>
<dbReference type="PANTHER" id="PTHR42924">
    <property type="entry name" value="EXONUCLEASE"/>
    <property type="match status" value="1"/>
</dbReference>
<accession>A0ABW2NRM4</accession>
<dbReference type="CDD" id="cd07438">
    <property type="entry name" value="PHP_HisPPase_AMP"/>
    <property type="match status" value="1"/>
</dbReference>
<evidence type="ECO:0000313" key="2">
    <source>
        <dbReference type="EMBL" id="MFC7370704.1"/>
    </source>
</evidence>
<proteinExistence type="predicted"/>
<dbReference type="Gene3D" id="3.20.20.140">
    <property type="entry name" value="Metal-dependent hydrolases"/>
    <property type="match status" value="1"/>
</dbReference>
<protein>
    <submittedName>
        <fullName evidence="2">PHP domain-containing protein</fullName>
    </submittedName>
</protein>
<dbReference type="SUPFAM" id="SSF89550">
    <property type="entry name" value="PHP domain-like"/>
    <property type="match status" value="1"/>
</dbReference>
<dbReference type="EMBL" id="JBHTCP010000005">
    <property type="protein sequence ID" value="MFC7370704.1"/>
    <property type="molecule type" value="Genomic_DNA"/>
</dbReference>
<name>A0ABW2NRM4_9BACL</name>
<dbReference type="RefSeq" id="WP_379746526.1">
    <property type="nucleotide sequence ID" value="NZ_JBHTCP010000005.1"/>
</dbReference>
<keyword evidence="3" id="KW-1185">Reference proteome</keyword>
<dbReference type="InterPro" id="IPR004013">
    <property type="entry name" value="PHP_dom"/>
</dbReference>
<dbReference type="InterPro" id="IPR052018">
    <property type="entry name" value="PHP_domain"/>
</dbReference>
<dbReference type="Gene3D" id="1.10.150.650">
    <property type="match status" value="1"/>
</dbReference>
<organism evidence="2 3">
    <name type="scientific">Fictibacillus iocasae</name>
    <dbReference type="NCBI Taxonomy" id="2715437"/>
    <lineage>
        <taxon>Bacteria</taxon>
        <taxon>Bacillati</taxon>
        <taxon>Bacillota</taxon>
        <taxon>Bacilli</taxon>
        <taxon>Bacillales</taxon>
        <taxon>Fictibacillaceae</taxon>
        <taxon>Fictibacillus</taxon>
    </lineage>
</organism>
<sequence>MKYDLHTHSTASDGTCTPIESVKRAASKGLAGIALTDHDTVSGIPEALEEAAKQKCFELVPGIEISTKYGSQDVHVLGYFINTADQQLIHQLDALRNVRDERNRLIINKLQQLGIAIEHDELEAKRKIGGNVGRGHIAELLIEKGYAKSIPEAFNIYLGKGSKAFQMVDRISPFEALKMIKNAGGAAVLAHPGIYGDCGDLIPALAGEGMDGLECWHPDHTIEQTKHYFSLAHNLRLIPTAGSDFHGFRNGEVFHGDLGTCHVTKEVLDMLKNAAKGT</sequence>
<gene>
    <name evidence="2" type="ORF">ACFQPF_03335</name>
</gene>
<dbReference type="Proteomes" id="UP001596549">
    <property type="component" value="Unassembled WGS sequence"/>
</dbReference>
<evidence type="ECO:0000313" key="3">
    <source>
        <dbReference type="Proteomes" id="UP001596549"/>
    </source>
</evidence>
<evidence type="ECO:0000259" key="1">
    <source>
        <dbReference type="SMART" id="SM00481"/>
    </source>
</evidence>
<dbReference type="InterPro" id="IPR016195">
    <property type="entry name" value="Pol/histidinol_Pase-like"/>
</dbReference>